<dbReference type="Gene3D" id="3.40.50.1240">
    <property type="entry name" value="Phosphoglycerate mutase-like"/>
    <property type="match status" value="1"/>
</dbReference>
<dbReference type="InterPro" id="IPR013079">
    <property type="entry name" value="6Phosfructo_kin"/>
</dbReference>
<dbReference type="AlphaFoldDB" id="A0A023F882"/>
<keyword evidence="2" id="KW-0547">Nucleotide-binding</keyword>
<dbReference type="InterPro" id="IPR003094">
    <property type="entry name" value="6Pfruct_kin"/>
</dbReference>
<evidence type="ECO:0000256" key="4">
    <source>
        <dbReference type="PIRSR" id="PIRSR613078-1"/>
    </source>
</evidence>
<dbReference type="PIRSF" id="PIRSF000709">
    <property type="entry name" value="6PFK_2-Ptase"/>
    <property type="match status" value="1"/>
</dbReference>
<dbReference type="PANTHER" id="PTHR10606:SF65">
    <property type="entry name" value="6-PHOSPHOFRUCTO-2-KINASE_FRUCTOSE-2, 6-BISPHOSPHATASE-LIKE PROTEIN"/>
    <property type="match status" value="1"/>
</dbReference>
<dbReference type="FunFam" id="3.40.50.1240:FF:000001">
    <property type="entry name" value="6-phosphofructo-2-kinase/fructose-2, 6-bisphosphatase 3 isoform 2"/>
    <property type="match status" value="1"/>
</dbReference>
<dbReference type="SUPFAM" id="SSF52540">
    <property type="entry name" value="P-loop containing nucleoside triphosphate hydrolases"/>
    <property type="match status" value="1"/>
</dbReference>
<evidence type="ECO:0000256" key="3">
    <source>
        <dbReference type="ARBA" id="ARBA00022840"/>
    </source>
</evidence>
<dbReference type="InterPro" id="IPR013078">
    <property type="entry name" value="His_Pase_superF_clade-1"/>
</dbReference>
<dbReference type="GO" id="GO:0004331">
    <property type="term" value="F:fructose-2,6-bisphosphate 2-phosphatase activity"/>
    <property type="evidence" value="ECO:0007669"/>
    <property type="project" value="TreeGrafter"/>
</dbReference>
<keyword evidence="3" id="KW-0067">ATP-binding</keyword>
<accession>A0A023F882</accession>
<evidence type="ECO:0000256" key="2">
    <source>
        <dbReference type="ARBA" id="ARBA00022741"/>
    </source>
</evidence>
<dbReference type="InterPro" id="IPR027417">
    <property type="entry name" value="P-loop_NTPase"/>
</dbReference>
<dbReference type="GO" id="GO:0006000">
    <property type="term" value="P:fructose metabolic process"/>
    <property type="evidence" value="ECO:0007669"/>
    <property type="project" value="InterPro"/>
</dbReference>
<evidence type="ECO:0000313" key="7">
    <source>
        <dbReference type="EMBL" id="JAC17429.1"/>
    </source>
</evidence>
<reference evidence="7" key="1">
    <citation type="journal article" date="2014" name="PLoS Negl. Trop. Dis.">
        <title>An updated insight into the Sialotranscriptome of Triatoma infestans: developmental stage and geographic variations.</title>
        <authorList>
            <person name="Schwarz A."/>
            <person name="Medrano-Mercado N."/>
            <person name="Schaub G.A."/>
            <person name="Struchiner C.J."/>
            <person name="Bargues M.D."/>
            <person name="Levy M.Z."/>
            <person name="Ribeiro J.M."/>
        </authorList>
    </citation>
    <scope>NUCLEOTIDE SEQUENCE</scope>
    <source>
        <strain evidence="7">Chile</strain>
        <tissue evidence="7">Salivary glands</tissue>
    </source>
</reference>
<sequence>MAPTSLDMNTKEEPKERCLKSTQAQGHFVPLIVAFVGLPARGKTVLAHKLERYLNYTGHQARVFSLSSYRRKVAPDIGCDIIFDPHNDEATEIRKQYTHEAISDCKQWIYIGGDIAILDGTHATVDVRQLLHSLFVKQLGYKILFIECIVEDESLLEGNIKDTTQLSEDYAHLEYNQALNEIQKKIKQFSTTYVPICRKTESSYSYIKFYNAGESIFVHRIDGPFQTKVLNFVSSFRPMRKKTLYFTRHGESEFNLVGRIGGDTDLSPRGHLYAKLLAKYFNSSKIENLRVWTSEKKRTKQTADGIKAPLESLMPLNELDAGICEGMTYEEIQMKFPQEFAWRDQDKLRYRYPWGESYIDIMSRLESVLLELEREDSVLVISHQAVLRCVLGYFMNSAPDKLPYLNVPLHTVIKLTINGYDWNIDYIKFNVDCVDTYRSQPENCSVDRSSEDVLVTIPKHFDSNPWRIEPALINT</sequence>
<protein>
    <submittedName>
        <fullName evidence="7">Putative fructose-6-phosphate</fullName>
    </submittedName>
</protein>
<organism evidence="7">
    <name type="scientific">Triatoma infestans</name>
    <name type="common">Assassin bug</name>
    <dbReference type="NCBI Taxonomy" id="30076"/>
    <lineage>
        <taxon>Eukaryota</taxon>
        <taxon>Metazoa</taxon>
        <taxon>Ecdysozoa</taxon>
        <taxon>Arthropoda</taxon>
        <taxon>Hexapoda</taxon>
        <taxon>Insecta</taxon>
        <taxon>Pterygota</taxon>
        <taxon>Neoptera</taxon>
        <taxon>Paraneoptera</taxon>
        <taxon>Hemiptera</taxon>
        <taxon>Heteroptera</taxon>
        <taxon>Panheteroptera</taxon>
        <taxon>Cimicomorpha</taxon>
        <taxon>Reduviidae</taxon>
        <taxon>Triatominae</taxon>
        <taxon>Triatoma</taxon>
    </lineage>
</organism>
<feature type="active site" description="Proton donor/acceptor" evidence="4">
    <location>
        <position position="318"/>
    </location>
</feature>
<dbReference type="GO" id="GO:0005829">
    <property type="term" value="C:cytosol"/>
    <property type="evidence" value="ECO:0007669"/>
    <property type="project" value="TreeGrafter"/>
</dbReference>
<dbReference type="PRINTS" id="PR00991">
    <property type="entry name" value="6PFRUCTKNASE"/>
</dbReference>
<dbReference type="SMART" id="SM00855">
    <property type="entry name" value="PGAM"/>
    <property type="match status" value="1"/>
</dbReference>
<feature type="binding site" evidence="5">
    <location>
        <position position="298"/>
    </location>
    <ligand>
        <name>substrate</name>
    </ligand>
</feature>
<evidence type="ECO:0000256" key="1">
    <source>
        <dbReference type="ARBA" id="ARBA00008408"/>
    </source>
</evidence>
<name>A0A023F882_TRIIF</name>
<feature type="active site" description="Tele-phosphohistidine intermediate" evidence="4">
    <location>
        <position position="249"/>
    </location>
</feature>
<dbReference type="PANTHER" id="PTHR10606">
    <property type="entry name" value="6-PHOSPHOFRUCTO-2-KINASE/FRUCTOSE-2,6-BISPHOSPHATASE"/>
    <property type="match status" value="1"/>
</dbReference>
<evidence type="ECO:0000259" key="6">
    <source>
        <dbReference type="Pfam" id="PF01591"/>
    </source>
</evidence>
<dbReference type="Gene3D" id="3.40.50.300">
    <property type="entry name" value="P-loop containing nucleotide triphosphate hydrolases"/>
    <property type="match status" value="1"/>
</dbReference>
<dbReference type="SUPFAM" id="SSF53254">
    <property type="entry name" value="Phosphoglycerate mutase-like"/>
    <property type="match status" value="1"/>
</dbReference>
<dbReference type="Pfam" id="PF00300">
    <property type="entry name" value="His_Phos_1"/>
    <property type="match status" value="1"/>
</dbReference>
<dbReference type="CDD" id="cd07067">
    <property type="entry name" value="HP_PGM_like"/>
    <property type="match status" value="1"/>
</dbReference>
<evidence type="ECO:0000256" key="5">
    <source>
        <dbReference type="PIRSR" id="PIRSR613078-2"/>
    </source>
</evidence>
<feature type="binding site" evidence="5">
    <location>
        <begin position="248"/>
        <end position="255"/>
    </location>
    <ligand>
        <name>substrate</name>
    </ligand>
</feature>
<dbReference type="GO" id="GO:0006003">
    <property type="term" value="P:fructose 2,6-bisphosphate metabolic process"/>
    <property type="evidence" value="ECO:0007669"/>
    <property type="project" value="InterPro"/>
</dbReference>
<dbReference type="GO" id="GO:0005524">
    <property type="term" value="F:ATP binding"/>
    <property type="evidence" value="ECO:0007669"/>
    <property type="project" value="UniProtKB-KW"/>
</dbReference>
<comment type="similarity">
    <text evidence="1">In the C-terminal section; belongs to the phosphoglycerate mutase family.</text>
</comment>
<feature type="domain" description="6-phosphofructo-2-kinase" evidence="6">
    <location>
        <begin position="22"/>
        <end position="233"/>
    </location>
</feature>
<dbReference type="Pfam" id="PF01591">
    <property type="entry name" value="6PF2K"/>
    <property type="match status" value="1"/>
</dbReference>
<dbReference type="GO" id="GO:0003873">
    <property type="term" value="F:6-phosphofructo-2-kinase activity"/>
    <property type="evidence" value="ECO:0007669"/>
    <property type="project" value="InterPro"/>
</dbReference>
<dbReference type="EMBL" id="GBBI01001283">
    <property type="protein sequence ID" value="JAC17429.1"/>
    <property type="molecule type" value="mRNA"/>
</dbReference>
<dbReference type="InterPro" id="IPR029033">
    <property type="entry name" value="His_PPase_superfam"/>
</dbReference>
<proteinExistence type="evidence at transcript level"/>